<dbReference type="EnsemblPlants" id="AUR62002967-RA">
    <property type="protein sequence ID" value="AUR62002967-RA:cds"/>
    <property type="gene ID" value="AUR62002967"/>
</dbReference>
<dbReference type="Proteomes" id="UP000596660">
    <property type="component" value="Unplaced"/>
</dbReference>
<reference evidence="1" key="1">
    <citation type="journal article" date="2017" name="Nature">
        <title>The genome of Chenopodium quinoa.</title>
        <authorList>
            <person name="Jarvis D.E."/>
            <person name="Ho Y.S."/>
            <person name="Lightfoot D.J."/>
            <person name="Schmoeckel S.M."/>
            <person name="Li B."/>
            <person name="Borm T.J.A."/>
            <person name="Ohyanagi H."/>
            <person name="Mineta K."/>
            <person name="Michell C.T."/>
            <person name="Saber N."/>
            <person name="Kharbatia N.M."/>
            <person name="Rupper R.R."/>
            <person name="Sharp A.R."/>
            <person name="Dally N."/>
            <person name="Boughton B.A."/>
            <person name="Woo Y.H."/>
            <person name="Gao G."/>
            <person name="Schijlen E.G.W.M."/>
            <person name="Guo X."/>
            <person name="Momin A.A."/>
            <person name="Negrao S."/>
            <person name="Al-Babili S."/>
            <person name="Gehring C."/>
            <person name="Roessner U."/>
            <person name="Jung C."/>
            <person name="Murphy K."/>
            <person name="Arold S.T."/>
            <person name="Gojobori T."/>
            <person name="van der Linden C.G."/>
            <person name="van Loo E.N."/>
            <person name="Jellen E.N."/>
            <person name="Maughan P.J."/>
            <person name="Tester M."/>
        </authorList>
    </citation>
    <scope>NUCLEOTIDE SEQUENCE [LARGE SCALE GENOMIC DNA]</scope>
    <source>
        <strain evidence="1">cv. PI 614886</strain>
    </source>
</reference>
<dbReference type="Gramene" id="AUR62002967-RA">
    <property type="protein sequence ID" value="AUR62002967-RA:cds"/>
    <property type="gene ID" value="AUR62002967"/>
</dbReference>
<dbReference type="AlphaFoldDB" id="A0A803KVA9"/>
<accession>A0A803KVA9</accession>
<keyword evidence="2" id="KW-1185">Reference proteome</keyword>
<name>A0A803KVA9_CHEQI</name>
<dbReference type="OMA" id="DKQTCCF"/>
<sequence length="394" mass="45066">MYTTRPLSLYKNSPEAISSAPEGPNSGYLVLRDEESTPTYFFGLIKGSSINNLPFPQNKRLSIRYTTSNGESSHTSVDEVYLIPVINQPLSSNRYYAIKADGKTKGESYASSREDDIGTCCFCIPCIRDVKPRPPFDANDIYQQFEFSVTPTCLGGSRLSARSVAPDGHPPHFLRRKGWHMSSKSIKNFNMGEARGIDPSLRARLPDFNILPSQEISKSVVVGKWYCPFMFIKDGREKDQIKNSVYYEMTLEQRWERIFSAERSYDQEKTVIVDAVVPAEMVRIAGQLEAQEEMIDGRGVVWYKAADGSGKDYRVGLSSLIVERIMWEEGRVGWAKEKEKWIKVVKEEKYEGIRDWKTFGCYLLVESFVLKRGDGSNVLTYDFRHTHQIRSKWE</sequence>
<dbReference type="PANTHER" id="PTHR31050:SF3">
    <property type="entry name" value="OS08G0412800 PROTEIN"/>
    <property type="match status" value="1"/>
</dbReference>
<organism evidence="1 2">
    <name type="scientific">Chenopodium quinoa</name>
    <name type="common">Quinoa</name>
    <dbReference type="NCBI Taxonomy" id="63459"/>
    <lineage>
        <taxon>Eukaryota</taxon>
        <taxon>Viridiplantae</taxon>
        <taxon>Streptophyta</taxon>
        <taxon>Embryophyta</taxon>
        <taxon>Tracheophyta</taxon>
        <taxon>Spermatophyta</taxon>
        <taxon>Magnoliopsida</taxon>
        <taxon>eudicotyledons</taxon>
        <taxon>Gunneridae</taxon>
        <taxon>Pentapetalae</taxon>
        <taxon>Caryophyllales</taxon>
        <taxon>Chenopodiaceae</taxon>
        <taxon>Chenopodioideae</taxon>
        <taxon>Atripliceae</taxon>
        <taxon>Chenopodium</taxon>
    </lineage>
</organism>
<dbReference type="KEGG" id="cqi:110720610"/>
<dbReference type="OrthoDB" id="647907at2759"/>
<dbReference type="PANTHER" id="PTHR31050">
    <property type="entry name" value="OS08G0413200 PROTEIN"/>
    <property type="match status" value="1"/>
</dbReference>
<evidence type="ECO:0000313" key="2">
    <source>
        <dbReference type="Proteomes" id="UP000596660"/>
    </source>
</evidence>
<evidence type="ECO:0000313" key="1">
    <source>
        <dbReference type="EnsemblPlants" id="AUR62002967-RA:cds"/>
    </source>
</evidence>
<evidence type="ECO:0008006" key="3">
    <source>
        <dbReference type="Google" id="ProtNLM"/>
    </source>
</evidence>
<dbReference type="GeneID" id="110720610"/>
<protein>
    <recommendedName>
        <fullName evidence="3">Insecticidal crystal toxin domain-containing protein</fullName>
    </recommendedName>
</protein>
<proteinExistence type="predicted"/>
<dbReference type="Pfam" id="PF06880">
    <property type="entry name" value="DUF1262"/>
    <property type="match status" value="1"/>
</dbReference>
<reference evidence="1" key="2">
    <citation type="submission" date="2021-03" db="UniProtKB">
        <authorList>
            <consortium name="EnsemblPlants"/>
        </authorList>
    </citation>
    <scope>IDENTIFICATION</scope>
</reference>
<dbReference type="InterPro" id="IPR010683">
    <property type="entry name" value="DUF1262"/>
</dbReference>
<dbReference type="RefSeq" id="XP_021755347.1">
    <property type="nucleotide sequence ID" value="XM_021899655.1"/>
</dbReference>
<gene>
    <name evidence="1" type="primary">LOC110720610</name>
</gene>